<name>Q0RC27_FRAAA</name>
<dbReference type="KEGG" id="fal:FRAAL6379"/>
<evidence type="ECO:0000313" key="5">
    <source>
        <dbReference type="EMBL" id="CAJ65002.1"/>
    </source>
</evidence>
<evidence type="ECO:0000259" key="3">
    <source>
        <dbReference type="Pfam" id="PF00465"/>
    </source>
</evidence>
<dbReference type="GO" id="GO:0017000">
    <property type="term" value="P:antibiotic biosynthetic process"/>
    <property type="evidence" value="ECO:0007669"/>
    <property type="project" value="InterPro"/>
</dbReference>
<sequence length="342" mass="36883">MASARAFRAAGVEELLAVSEVALFSGFTPNPRLGDVVAGCRLRDRWRPEVIVGVGGGSALDVAKLVRLLPADVEHARGSLHATRYEPPAQRRPLVLVPTTAGPGSEVTRFATVFDDDTKLSLDHPSVLADVAVIDPDLAASCPPSLVGSCGFDALCHAVESWWSKRSTPHSREFASEALTALVPLLRRPVSEPDAAQRSTLAAAALAAGRAIDITRTTAAHAFAYRLTTQYDVPHGVACLLNLRWLLRHHLAMAERPGVETRVIEQLAAIVEVLGLGDTEPADYFTDYLTGFGWSPRLRDYGISREALPSIVDAGLGSRARVENNPIELDRHEVLHELSAIF</sequence>
<accession>Q0RC27</accession>
<reference evidence="5 6" key="1">
    <citation type="journal article" date="2007" name="Genome Res.">
        <title>Genome characteristics of facultatively symbiotic Frankia sp. strains reflect host range and host plant biogeography.</title>
        <authorList>
            <person name="Normand P."/>
            <person name="Lapierre P."/>
            <person name="Tisa L.S."/>
            <person name="Gogarten J.P."/>
            <person name="Alloisio N."/>
            <person name="Bagnarol E."/>
            <person name="Bassi C.A."/>
            <person name="Berry A.M."/>
            <person name="Bickhart D.M."/>
            <person name="Choisne N."/>
            <person name="Couloux A."/>
            <person name="Cournoyer B."/>
            <person name="Cruveiller S."/>
            <person name="Daubin V."/>
            <person name="Demange N."/>
            <person name="Francino M.P."/>
            <person name="Goltsman E."/>
            <person name="Huang Y."/>
            <person name="Kopp O.R."/>
            <person name="Labarre L."/>
            <person name="Lapidus A."/>
            <person name="Lavire C."/>
            <person name="Marechal J."/>
            <person name="Martinez M."/>
            <person name="Mastronunzio J.E."/>
            <person name="Mullin B.C."/>
            <person name="Niemann J."/>
            <person name="Pujic P."/>
            <person name="Rawnsley T."/>
            <person name="Rouy Z."/>
            <person name="Schenowitz C."/>
            <person name="Sellstedt A."/>
            <person name="Tavares F."/>
            <person name="Tomkins J.P."/>
            <person name="Vallenet D."/>
            <person name="Valverde C."/>
            <person name="Wall L.G."/>
            <person name="Wang Y."/>
            <person name="Medigue C."/>
            <person name="Benson D.R."/>
        </authorList>
    </citation>
    <scope>NUCLEOTIDE SEQUENCE [LARGE SCALE GENOMIC DNA]</scope>
    <source>
        <strain evidence="6">DSM 45986 / CECT 9034 / ACN14a</strain>
    </source>
</reference>
<dbReference type="eggNOG" id="COG1454">
    <property type="taxonomic scope" value="Bacteria"/>
</dbReference>
<gene>
    <name evidence="5" type="ordered locus">FRAAL6379</name>
</gene>
<dbReference type="Gene3D" id="3.40.50.1970">
    <property type="match status" value="1"/>
</dbReference>
<dbReference type="InterPro" id="IPR039697">
    <property type="entry name" value="Alcohol_dehydrogenase_Fe"/>
</dbReference>
<dbReference type="EC" id="1.1.1.-" evidence="5"/>
<comment type="similarity">
    <text evidence="1">Belongs to the iron-containing alcohol dehydrogenase family.</text>
</comment>
<proteinExistence type="inferred from homology"/>
<dbReference type="GO" id="GO:0046872">
    <property type="term" value="F:metal ion binding"/>
    <property type="evidence" value="ECO:0007669"/>
    <property type="project" value="InterPro"/>
</dbReference>
<dbReference type="InterPro" id="IPR001670">
    <property type="entry name" value="ADH_Fe/GldA"/>
</dbReference>
<dbReference type="Pfam" id="PF25137">
    <property type="entry name" value="ADH_Fe_C"/>
    <property type="match status" value="1"/>
</dbReference>
<evidence type="ECO:0000259" key="4">
    <source>
        <dbReference type="Pfam" id="PF25137"/>
    </source>
</evidence>
<dbReference type="PANTHER" id="PTHR11496">
    <property type="entry name" value="ALCOHOL DEHYDROGENASE"/>
    <property type="match status" value="1"/>
</dbReference>
<dbReference type="Gene3D" id="1.20.1090.10">
    <property type="entry name" value="Dehydroquinate synthase-like - alpha domain"/>
    <property type="match status" value="1"/>
</dbReference>
<evidence type="ECO:0000313" key="6">
    <source>
        <dbReference type="Proteomes" id="UP000000657"/>
    </source>
</evidence>
<evidence type="ECO:0000256" key="1">
    <source>
        <dbReference type="ARBA" id="ARBA00007358"/>
    </source>
</evidence>
<dbReference type="Proteomes" id="UP000000657">
    <property type="component" value="Chromosome"/>
</dbReference>
<dbReference type="EMBL" id="CT573213">
    <property type="protein sequence ID" value="CAJ65002.1"/>
    <property type="molecule type" value="Genomic_DNA"/>
</dbReference>
<dbReference type="PANTHER" id="PTHR11496:SF102">
    <property type="entry name" value="ALCOHOL DEHYDROGENASE 4"/>
    <property type="match status" value="1"/>
</dbReference>
<dbReference type="STRING" id="326424.FRAAL6379"/>
<dbReference type="HOGENOM" id="CLU_007207_0_0_11"/>
<dbReference type="Pfam" id="PF00465">
    <property type="entry name" value="Fe-ADH"/>
    <property type="match status" value="1"/>
</dbReference>
<feature type="domain" description="Fe-containing alcohol dehydrogenase-like C-terminal" evidence="4">
    <location>
        <begin position="150"/>
        <end position="340"/>
    </location>
</feature>
<dbReference type="InterPro" id="IPR056798">
    <property type="entry name" value="ADH_Fe_C"/>
</dbReference>
<organism evidence="5 6">
    <name type="scientific">Frankia alni (strain DSM 45986 / CECT 9034 / ACN14a)</name>
    <dbReference type="NCBI Taxonomy" id="326424"/>
    <lineage>
        <taxon>Bacteria</taxon>
        <taxon>Bacillati</taxon>
        <taxon>Actinomycetota</taxon>
        <taxon>Actinomycetes</taxon>
        <taxon>Frankiales</taxon>
        <taxon>Frankiaceae</taxon>
        <taxon>Frankia</taxon>
    </lineage>
</organism>
<dbReference type="GO" id="GO:0004022">
    <property type="term" value="F:alcohol dehydrogenase (NAD+) activity"/>
    <property type="evidence" value="ECO:0007669"/>
    <property type="project" value="TreeGrafter"/>
</dbReference>
<keyword evidence="6" id="KW-1185">Reference proteome</keyword>
<dbReference type="InterPro" id="IPR035873">
    <property type="entry name" value="PhpC"/>
</dbReference>
<evidence type="ECO:0000256" key="2">
    <source>
        <dbReference type="ARBA" id="ARBA00023002"/>
    </source>
</evidence>
<feature type="domain" description="Alcohol dehydrogenase iron-type/glycerol dehydrogenase GldA" evidence="3">
    <location>
        <begin position="15"/>
        <end position="136"/>
    </location>
</feature>
<keyword evidence="2 5" id="KW-0560">Oxidoreductase</keyword>
<dbReference type="SUPFAM" id="SSF56796">
    <property type="entry name" value="Dehydroquinate synthase-like"/>
    <property type="match status" value="1"/>
</dbReference>
<dbReference type="AlphaFoldDB" id="Q0RC27"/>
<dbReference type="CDD" id="cd08182">
    <property type="entry name" value="HEPD"/>
    <property type="match status" value="1"/>
</dbReference>
<protein>
    <submittedName>
        <fullName evidence="5">Alcohol dehydrogenase</fullName>
        <ecNumber evidence="5">1.1.1.-</ecNumber>
    </submittedName>
</protein>